<evidence type="ECO:0000256" key="1">
    <source>
        <dbReference type="ARBA" id="ARBA00002397"/>
    </source>
</evidence>
<sequence length="158" mass="17898">MIPLAPIFQDIRDELSRLAELLTKERLELAQASPQQVLDTAGRKKEILDNIDKLNAKRIKMLVKFGILDAKKPSDAKFKAWLAQQDNLDDVKALIKECDELLEVCKKDNNTNMLILGTVQRRTQTMLEMMQGHSRKNRIYTPSGGTKPVSSKHTLGRA</sequence>
<reference evidence="5 6" key="1">
    <citation type="submission" date="2019-06" db="EMBL/GenBank/DDBJ databases">
        <title>A novel bacterium of genus Marinomonas, isolated from coastal sand.</title>
        <authorList>
            <person name="Huang H."/>
            <person name="Mo K."/>
            <person name="Hu Y."/>
        </authorList>
    </citation>
    <scope>NUCLEOTIDE SEQUENCE [LARGE SCALE GENOMIC DNA]</scope>
    <source>
        <strain evidence="5 6">HB171799</strain>
    </source>
</reference>
<proteinExistence type="inferred from homology"/>
<organism evidence="5 6">
    <name type="scientific">Maribrevibacterium harenarium</name>
    <dbReference type="NCBI Taxonomy" id="2589817"/>
    <lineage>
        <taxon>Bacteria</taxon>
        <taxon>Pseudomonadati</taxon>
        <taxon>Pseudomonadota</taxon>
        <taxon>Gammaproteobacteria</taxon>
        <taxon>Oceanospirillales</taxon>
        <taxon>Oceanospirillaceae</taxon>
        <taxon>Maribrevibacterium</taxon>
    </lineage>
</organism>
<evidence type="ECO:0000313" key="5">
    <source>
        <dbReference type="EMBL" id="TPE54935.1"/>
    </source>
</evidence>
<dbReference type="OrthoDB" id="6104753at2"/>
<comment type="caution">
    <text evidence="5">The sequence shown here is derived from an EMBL/GenBank/DDBJ whole genome shotgun (WGS) entry which is preliminary data.</text>
</comment>
<dbReference type="AlphaFoldDB" id="A0A501X359"/>
<name>A0A501X359_9GAMM</name>
<accession>A0A501X359</accession>
<dbReference type="RefSeq" id="WP_140587104.1">
    <property type="nucleotide sequence ID" value="NZ_VFRR01000003.1"/>
</dbReference>
<evidence type="ECO:0000256" key="3">
    <source>
        <dbReference type="ARBA" id="ARBA00022795"/>
    </source>
</evidence>
<dbReference type="Gene3D" id="1.20.58.300">
    <property type="entry name" value="FlgN-like"/>
    <property type="match status" value="1"/>
</dbReference>
<keyword evidence="6" id="KW-1185">Reference proteome</keyword>
<dbReference type="EMBL" id="VFRR01000003">
    <property type="protein sequence ID" value="TPE54935.1"/>
    <property type="molecule type" value="Genomic_DNA"/>
</dbReference>
<evidence type="ECO:0000256" key="2">
    <source>
        <dbReference type="ARBA" id="ARBA00007703"/>
    </source>
</evidence>
<dbReference type="Proteomes" id="UP000315901">
    <property type="component" value="Unassembled WGS sequence"/>
</dbReference>
<keyword evidence="5" id="KW-0966">Cell projection</keyword>
<keyword evidence="5" id="KW-0969">Cilium</keyword>
<dbReference type="InterPro" id="IPR007809">
    <property type="entry name" value="FlgN-like"/>
</dbReference>
<dbReference type="InterPro" id="IPR036679">
    <property type="entry name" value="FlgN-like_sf"/>
</dbReference>
<comment type="function">
    <text evidence="1">Required for the efficient initiation of filament assembly.</text>
</comment>
<evidence type="ECO:0000313" key="6">
    <source>
        <dbReference type="Proteomes" id="UP000315901"/>
    </source>
</evidence>
<keyword evidence="3" id="KW-1005">Bacterial flagellum biogenesis</keyword>
<evidence type="ECO:0000256" key="4">
    <source>
        <dbReference type="SAM" id="MobiDB-lite"/>
    </source>
</evidence>
<feature type="region of interest" description="Disordered" evidence="4">
    <location>
        <begin position="135"/>
        <end position="158"/>
    </location>
</feature>
<dbReference type="SUPFAM" id="SSF140566">
    <property type="entry name" value="FlgN-like"/>
    <property type="match status" value="1"/>
</dbReference>
<gene>
    <name evidence="5" type="ORF">FJM67_02440</name>
</gene>
<dbReference type="Pfam" id="PF05130">
    <property type="entry name" value="FlgN"/>
    <property type="match status" value="1"/>
</dbReference>
<protein>
    <submittedName>
        <fullName evidence="5">Flagellar protein FlgN</fullName>
    </submittedName>
</protein>
<dbReference type="GO" id="GO:0044780">
    <property type="term" value="P:bacterial-type flagellum assembly"/>
    <property type="evidence" value="ECO:0007669"/>
    <property type="project" value="InterPro"/>
</dbReference>
<keyword evidence="5" id="KW-0282">Flagellum</keyword>
<feature type="compositionally biased region" description="Polar residues" evidence="4">
    <location>
        <begin position="148"/>
        <end position="158"/>
    </location>
</feature>
<comment type="similarity">
    <text evidence="2">Belongs to the FlgN family.</text>
</comment>